<dbReference type="InterPro" id="IPR029063">
    <property type="entry name" value="SAM-dependent_MTases_sf"/>
</dbReference>
<sequence>MSTLDPSHTQTLALLTPRRLVKAVKTLLESQGLWGKQIEAMTKPVDVGGSGLGVGEEMYLVYSSLSRDGDEGEEYCAEENGDEAGGSSEGGEAKVVVDERLGSDLAVLVKEGHVQAEWVRNEIATATPTTATASTATIRLRQQVRRFLEDHPPPPPSPSPVDVGGATDTDVDSAREFLISTLPKRWSYYPPLVLLLPTAFTSPQWEAYLASLSDDQRTEFYTTFTTAIHPKATHLAINAPIPPTTTAALAALTSSLNSTTITPTPPTTPPTRSSNSNTLRSPANLTPLLGLFGPLPPALPTPATLPFTLFTTTTQLSIHQTWAPLHTMFSRGNISEKSRILTPTFPGARAILNSLTLDLYAGIGYFSFCYLRAGAGVVLCWELNPWSVEGLVRGMQRNGFGGVMVVGEQEETPAVELGEEGGPRVLVFNEDNKHAGRRLLELRGKGKGKGLPVKHVNLGLLPASQGGYRVAVEAILIGDGNVLEGETVGWAHVHENVAVGEEEEKGEEVKREFGRLVREVGGEKGGVELDGEKGGFRVKTYAPGVVHVVYDVKIWR</sequence>
<comment type="catalytic activity">
    <reaction evidence="2">
        <text>4-demethylwyosine(37) in tRNA(Phe) + S-adenosyl-L-methionine = 4-demethyl-7-[(3S)-3-amino-3-carboxypropyl]wyosine(37) in tRNA(Phe) + S-methyl-5'-thioadenosine + H(+)</text>
        <dbReference type="Rhea" id="RHEA:36355"/>
        <dbReference type="Rhea" id="RHEA-COMP:10164"/>
        <dbReference type="Rhea" id="RHEA-COMP:10378"/>
        <dbReference type="ChEBI" id="CHEBI:15378"/>
        <dbReference type="ChEBI" id="CHEBI:17509"/>
        <dbReference type="ChEBI" id="CHEBI:59789"/>
        <dbReference type="ChEBI" id="CHEBI:64315"/>
        <dbReference type="ChEBI" id="CHEBI:73550"/>
        <dbReference type="EC" id="2.5.1.114"/>
    </reaction>
</comment>
<dbReference type="GO" id="GO:0005737">
    <property type="term" value="C:cytoplasm"/>
    <property type="evidence" value="ECO:0007669"/>
    <property type="project" value="TreeGrafter"/>
</dbReference>
<dbReference type="GO" id="GO:0008175">
    <property type="term" value="F:tRNA methyltransferase activity"/>
    <property type="evidence" value="ECO:0007669"/>
    <property type="project" value="TreeGrafter"/>
</dbReference>
<dbReference type="PANTHER" id="PTHR23245">
    <property type="entry name" value="TRNA METHYLTRANSFERASE"/>
    <property type="match status" value="1"/>
</dbReference>
<proteinExistence type="predicted"/>
<feature type="compositionally biased region" description="Low complexity" evidence="3">
    <location>
        <begin position="270"/>
        <end position="279"/>
    </location>
</feature>
<evidence type="ECO:0000313" key="5">
    <source>
        <dbReference type="EMBL" id="RPB28221.1"/>
    </source>
</evidence>
<evidence type="ECO:0000256" key="3">
    <source>
        <dbReference type="SAM" id="MobiDB-lite"/>
    </source>
</evidence>
<accession>A0A3N4M660</accession>
<evidence type="ECO:0000256" key="2">
    <source>
        <dbReference type="ARBA" id="ARBA00049400"/>
    </source>
</evidence>
<dbReference type="STRING" id="1051890.A0A3N4M660"/>
<dbReference type="FunCoup" id="A0A3N4M660">
    <property type="interactions" value="22"/>
</dbReference>
<feature type="region of interest" description="Disordered" evidence="3">
    <location>
        <begin position="258"/>
        <end position="279"/>
    </location>
</feature>
<feature type="domain" description="SAM-dependent methyltransferase TRM5/TYW2-type" evidence="4">
    <location>
        <begin position="226"/>
        <end position="556"/>
    </location>
</feature>
<name>A0A3N4M660_9PEZI</name>
<dbReference type="SUPFAM" id="SSF53335">
    <property type="entry name" value="S-adenosyl-L-methionine-dependent methyltransferases"/>
    <property type="match status" value="1"/>
</dbReference>
<protein>
    <recommendedName>
        <fullName evidence="1">tRNA(Phe) (4-demethylwyosine(37)-C(7)) aminocarboxypropyltransferase</fullName>
        <ecNumber evidence="1">2.5.1.114</ecNumber>
    </recommendedName>
</protein>
<dbReference type="EMBL" id="ML121529">
    <property type="protein sequence ID" value="RPB28221.1"/>
    <property type="molecule type" value="Genomic_DNA"/>
</dbReference>
<feature type="region of interest" description="Disordered" evidence="3">
    <location>
        <begin position="70"/>
        <end position="91"/>
    </location>
</feature>
<evidence type="ECO:0000259" key="4">
    <source>
        <dbReference type="PROSITE" id="PS51684"/>
    </source>
</evidence>
<dbReference type="Gene3D" id="3.40.50.150">
    <property type="entry name" value="Vaccinia Virus protein VP39"/>
    <property type="match status" value="1"/>
</dbReference>
<dbReference type="OrthoDB" id="2387925at2759"/>
<organism evidence="5 6">
    <name type="scientific">Terfezia boudieri ATCC MYA-4762</name>
    <dbReference type="NCBI Taxonomy" id="1051890"/>
    <lineage>
        <taxon>Eukaryota</taxon>
        <taxon>Fungi</taxon>
        <taxon>Dikarya</taxon>
        <taxon>Ascomycota</taxon>
        <taxon>Pezizomycotina</taxon>
        <taxon>Pezizomycetes</taxon>
        <taxon>Pezizales</taxon>
        <taxon>Pezizaceae</taxon>
        <taxon>Terfezia</taxon>
    </lineage>
</organism>
<dbReference type="EC" id="2.5.1.114" evidence="1"/>
<keyword evidence="6" id="KW-1185">Reference proteome</keyword>
<evidence type="ECO:0000313" key="6">
    <source>
        <dbReference type="Proteomes" id="UP000267821"/>
    </source>
</evidence>
<dbReference type="InParanoid" id="A0A3N4M660"/>
<evidence type="ECO:0000256" key="1">
    <source>
        <dbReference type="ARBA" id="ARBA00012265"/>
    </source>
</evidence>
<gene>
    <name evidence="5" type="ORF">L211DRAFT_859988</name>
</gene>
<dbReference type="GO" id="GO:0030488">
    <property type="term" value="P:tRNA methylation"/>
    <property type="evidence" value="ECO:0007669"/>
    <property type="project" value="TreeGrafter"/>
</dbReference>
<dbReference type="InterPro" id="IPR030382">
    <property type="entry name" value="MeTrfase_TRM5/TYW2"/>
</dbReference>
<dbReference type="GO" id="GO:0102522">
    <property type="term" value="F:tRNA 4-demethylwyosine alpha-amino-alpha-carboxypropyltransferase activity"/>
    <property type="evidence" value="ECO:0007669"/>
    <property type="project" value="UniProtKB-EC"/>
</dbReference>
<dbReference type="PROSITE" id="PS51684">
    <property type="entry name" value="SAM_MT_TRM5_TYW2"/>
    <property type="match status" value="1"/>
</dbReference>
<feature type="compositionally biased region" description="Acidic residues" evidence="3">
    <location>
        <begin position="70"/>
        <end position="82"/>
    </location>
</feature>
<reference evidence="5 6" key="1">
    <citation type="journal article" date="2018" name="Nat. Ecol. Evol.">
        <title>Pezizomycetes genomes reveal the molecular basis of ectomycorrhizal truffle lifestyle.</title>
        <authorList>
            <person name="Murat C."/>
            <person name="Payen T."/>
            <person name="Noel B."/>
            <person name="Kuo A."/>
            <person name="Morin E."/>
            <person name="Chen J."/>
            <person name="Kohler A."/>
            <person name="Krizsan K."/>
            <person name="Balestrini R."/>
            <person name="Da Silva C."/>
            <person name="Montanini B."/>
            <person name="Hainaut M."/>
            <person name="Levati E."/>
            <person name="Barry K.W."/>
            <person name="Belfiori B."/>
            <person name="Cichocki N."/>
            <person name="Clum A."/>
            <person name="Dockter R.B."/>
            <person name="Fauchery L."/>
            <person name="Guy J."/>
            <person name="Iotti M."/>
            <person name="Le Tacon F."/>
            <person name="Lindquist E.A."/>
            <person name="Lipzen A."/>
            <person name="Malagnac F."/>
            <person name="Mello A."/>
            <person name="Molinier V."/>
            <person name="Miyauchi S."/>
            <person name="Poulain J."/>
            <person name="Riccioni C."/>
            <person name="Rubini A."/>
            <person name="Sitrit Y."/>
            <person name="Splivallo R."/>
            <person name="Traeger S."/>
            <person name="Wang M."/>
            <person name="Zifcakova L."/>
            <person name="Wipf D."/>
            <person name="Zambonelli A."/>
            <person name="Paolocci F."/>
            <person name="Nowrousian M."/>
            <person name="Ottonello S."/>
            <person name="Baldrian P."/>
            <person name="Spatafora J.W."/>
            <person name="Henrissat B."/>
            <person name="Nagy L.G."/>
            <person name="Aury J.M."/>
            <person name="Wincker P."/>
            <person name="Grigoriev I.V."/>
            <person name="Bonfante P."/>
            <person name="Martin F.M."/>
        </authorList>
    </citation>
    <scope>NUCLEOTIDE SEQUENCE [LARGE SCALE GENOMIC DNA]</scope>
    <source>
        <strain evidence="5 6">ATCC MYA-4762</strain>
    </source>
</reference>
<dbReference type="GO" id="GO:0031591">
    <property type="term" value="P:wybutosine biosynthetic process"/>
    <property type="evidence" value="ECO:0007669"/>
    <property type="project" value="TreeGrafter"/>
</dbReference>
<dbReference type="Proteomes" id="UP000267821">
    <property type="component" value="Unassembled WGS sequence"/>
</dbReference>
<dbReference type="AlphaFoldDB" id="A0A3N4M660"/>
<dbReference type="PANTHER" id="PTHR23245:SF25">
    <property type="entry name" value="TRNA WYBUTOSINE-SYNTHESIZING PROTEIN 2 HOMOLOG"/>
    <property type="match status" value="1"/>
</dbReference>